<organism evidence="2 3">
    <name type="scientific">Leptospira interrogans str. UI 12758</name>
    <dbReference type="NCBI Taxonomy" id="1049938"/>
    <lineage>
        <taxon>Bacteria</taxon>
        <taxon>Pseudomonadati</taxon>
        <taxon>Spirochaetota</taxon>
        <taxon>Spirochaetia</taxon>
        <taxon>Leptospirales</taxon>
        <taxon>Leptospiraceae</taxon>
        <taxon>Leptospira</taxon>
    </lineage>
</organism>
<dbReference type="Proteomes" id="UP000001340">
    <property type="component" value="Unassembled WGS sequence"/>
</dbReference>
<keyword evidence="1" id="KW-0732">Signal</keyword>
<reference evidence="2 3" key="1">
    <citation type="submission" date="2012-10" db="EMBL/GenBank/DDBJ databases">
        <authorList>
            <person name="Harkins D.M."/>
            <person name="Durkin A.S."/>
            <person name="Brinkac L.M."/>
            <person name="Haft D.H."/>
            <person name="Selengut J.D."/>
            <person name="Sanka R."/>
            <person name="DePew J."/>
            <person name="Purushe J."/>
            <person name="Chanthongthip A."/>
            <person name="Lattana O."/>
            <person name="Phetsouvanh R."/>
            <person name="Newton P.N."/>
            <person name="Vinetz J.M."/>
            <person name="Sutton G.G."/>
            <person name="Nierman W.C."/>
            <person name="Fouts D.E."/>
        </authorList>
    </citation>
    <scope>NUCLEOTIDE SEQUENCE [LARGE SCALE GENOMIC DNA]</scope>
    <source>
        <strain evidence="2 3">UI 12758</strain>
    </source>
</reference>
<feature type="signal peptide" evidence="1">
    <location>
        <begin position="1"/>
        <end position="23"/>
    </location>
</feature>
<dbReference type="RefSeq" id="WP_000875567.1">
    <property type="nucleotide sequence ID" value="NZ_AHNR02000036.1"/>
</dbReference>
<dbReference type="EMBL" id="AHNR02000036">
    <property type="protein sequence ID" value="EKR55111.1"/>
    <property type="molecule type" value="Genomic_DNA"/>
</dbReference>
<dbReference type="AlphaFoldDB" id="A0A0E2DHK2"/>
<sequence>MKYKIILILSLMLFLFVSCPDEKKENELSTYILYSVLINATTQYDCVTSSEVVSDSYNKTTITFENKPQYYNSPSGNVVPKAIMPILIKKGQTIQVSSITTNVKYEATNQDLTFLFRKDGCHGTNSEIATYAGATNTNVFLGNTNTVSLTQFKFTADYNGIILIVGKNLGASLPGDIRVNVF</sequence>
<dbReference type="PROSITE" id="PS51257">
    <property type="entry name" value="PROKAR_LIPOPROTEIN"/>
    <property type="match status" value="1"/>
</dbReference>
<gene>
    <name evidence="2" type="ORF">LEP1GSC105_2616</name>
</gene>
<evidence type="ECO:0000313" key="2">
    <source>
        <dbReference type="EMBL" id="EKR55111.1"/>
    </source>
</evidence>
<evidence type="ECO:0000313" key="3">
    <source>
        <dbReference type="Proteomes" id="UP000001340"/>
    </source>
</evidence>
<accession>A0A0E2DHK2</accession>
<comment type="caution">
    <text evidence="2">The sequence shown here is derived from an EMBL/GenBank/DDBJ whole genome shotgun (WGS) entry which is preliminary data.</text>
</comment>
<name>A0A0E2DHK2_LEPIR</name>
<proteinExistence type="predicted"/>
<dbReference type="GeneID" id="61143722"/>
<evidence type="ECO:0000256" key="1">
    <source>
        <dbReference type="SAM" id="SignalP"/>
    </source>
</evidence>
<feature type="chain" id="PRO_5002393251" evidence="1">
    <location>
        <begin position="24"/>
        <end position="182"/>
    </location>
</feature>
<protein>
    <submittedName>
        <fullName evidence="2">Putative lipoprotein</fullName>
    </submittedName>
</protein>
<keyword evidence="2" id="KW-0449">Lipoprotein</keyword>